<keyword evidence="1" id="KW-0812">Transmembrane</keyword>
<name>A0A2A4I009_9SPHN</name>
<proteinExistence type="predicted"/>
<dbReference type="EMBL" id="NWVD01000001">
    <property type="protein sequence ID" value="PCG10442.1"/>
    <property type="molecule type" value="Genomic_DNA"/>
</dbReference>
<feature type="transmembrane region" description="Helical" evidence="1">
    <location>
        <begin position="57"/>
        <end position="77"/>
    </location>
</feature>
<sequence length="264" mass="28510">MATDVSDVHVAAPARRRPLQDHRFFLTIAIVVTVINVAAFSMQAALGRSNFAQPWHVHLHAIVFFGWVMLYLCQNVLVATGALRWHRTLGWVAVGWMAGMAVVGPITVAMLVRAGRVPFFFTPAYFVAMDLLALVTFLALAGTAVRMRRRTEWHRRLMASAMSAIMGPAFGRLLPLPLLIPFAGLAVFPTLLAIPVAGAIYDRRTRGAVHPAWWWGIGALTLTHLLIELCGRGAPGVAATIAIAAGTPGAAVDPLAYPPFPPLP</sequence>
<evidence type="ECO:0000313" key="3">
    <source>
        <dbReference type="Proteomes" id="UP000218784"/>
    </source>
</evidence>
<gene>
    <name evidence="2" type="ORF">COA17_03160</name>
</gene>
<feature type="transmembrane region" description="Helical" evidence="1">
    <location>
        <begin position="180"/>
        <end position="201"/>
    </location>
</feature>
<evidence type="ECO:0000256" key="1">
    <source>
        <dbReference type="SAM" id="Phobius"/>
    </source>
</evidence>
<keyword evidence="3" id="KW-1185">Reference proteome</keyword>
<feature type="transmembrane region" description="Helical" evidence="1">
    <location>
        <begin position="24"/>
        <end position="45"/>
    </location>
</feature>
<comment type="caution">
    <text evidence="2">The sequence shown here is derived from an EMBL/GenBank/DDBJ whole genome shotgun (WGS) entry which is preliminary data.</text>
</comment>
<feature type="transmembrane region" description="Helical" evidence="1">
    <location>
        <begin position="89"/>
        <end position="112"/>
    </location>
</feature>
<keyword evidence="1" id="KW-1133">Transmembrane helix</keyword>
<evidence type="ECO:0000313" key="2">
    <source>
        <dbReference type="EMBL" id="PCG10442.1"/>
    </source>
</evidence>
<feature type="transmembrane region" description="Helical" evidence="1">
    <location>
        <begin position="124"/>
        <end position="145"/>
    </location>
</feature>
<accession>A0A2A4I009</accession>
<feature type="transmembrane region" description="Helical" evidence="1">
    <location>
        <begin position="157"/>
        <end position="174"/>
    </location>
</feature>
<dbReference type="Proteomes" id="UP000218784">
    <property type="component" value="Unassembled WGS sequence"/>
</dbReference>
<organism evidence="2 3">
    <name type="scientific">Sphingomonas ginsenosidimutans</name>
    <dbReference type="NCBI Taxonomy" id="862134"/>
    <lineage>
        <taxon>Bacteria</taxon>
        <taxon>Pseudomonadati</taxon>
        <taxon>Pseudomonadota</taxon>
        <taxon>Alphaproteobacteria</taxon>
        <taxon>Sphingomonadales</taxon>
        <taxon>Sphingomonadaceae</taxon>
        <taxon>Sphingomonas</taxon>
    </lineage>
</organism>
<keyword evidence="1" id="KW-0472">Membrane</keyword>
<reference evidence="2 3" key="1">
    <citation type="submission" date="2017-09" db="EMBL/GenBank/DDBJ databases">
        <title>Sphingomonas ginsenosidimutans KACC 14949, whole genome shotgun sequence.</title>
        <authorList>
            <person name="Feng G."/>
            <person name="Zhu H."/>
        </authorList>
    </citation>
    <scope>NUCLEOTIDE SEQUENCE [LARGE SCALE GENOMIC DNA]</scope>
    <source>
        <strain evidence="2 3">KACC 14949</strain>
    </source>
</reference>
<dbReference type="RefSeq" id="WP_096610117.1">
    <property type="nucleotide sequence ID" value="NZ_NWVD01000001.1"/>
</dbReference>
<protein>
    <submittedName>
        <fullName evidence="2">Uncharacterized protein</fullName>
    </submittedName>
</protein>
<dbReference type="AlphaFoldDB" id="A0A2A4I009"/>